<sequence length="97" mass="11692">MNIFNSIKADLLELIDLKPDLIQLYSLHYARLRDLVKLMELREGMCRMEDDSLKATGQREFMCFLYRYWSSCYEWDIENALKSALDFNKQFREPLNI</sequence>
<dbReference type="Proteomes" id="UP001321763">
    <property type="component" value="Plasmid pKHSU-234311-028-1"/>
</dbReference>
<evidence type="ECO:0008006" key="3">
    <source>
        <dbReference type="Google" id="ProtNLM"/>
    </source>
</evidence>
<name>A0ABC8EFU4_CLOTA</name>
<evidence type="ECO:0000313" key="2">
    <source>
        <dbReference type="Proteomes" id="UP001321763"/>
    </source>
</evidence>
<proteinExistence type="predicted"/>
<dbReference type="EMBL" id="AP026819">
    <property type="protein sequence ID" value="BDR82459.1"/>
    <property type="molecule type" value="Genomic_DNA"/>
</dbReference>
<evidence type="ECO:0000313" key="1">
    <source>
        <dbReference type="EMBL" id="BDR82459.1"/>
    </source>
</evidence>
<reference evidence="1 2" key="1">
    <citation type="submission" date="2022-09" db="EMBL/GenBank/DDBJ databases">
        <title>complete genome sequences of Clostridium tetani str. KHSU-234311-028 isolated from soil.</title>
        <authorList>
            <person name="Sekizuka T."/>
            <person name="Shitada C."/>
            <person name="Takahashi M."/>
            <person name="Kuroda M."/>
        </authorList>
    </citation>
    <scope>NUCLEOTIDE SEQUENCE [LARGE SCALE GENOMIC DNA]</scope>
    <source>
        <strain evidence="1 2">KHSU-234311-028</strain>
        <plasmid evidence="1 2">pKHSU-234311-028-1</plasmid>
    </source>
</reference>
<geneLocation type="plasmid" evidence="1 2">
    <name>pKHSU-234311-028-1</name>
</geneLocation>
<accession>A0ABC8EFU4</accession>
<dbReference type="RefSeq" id="WP_317725079.1">
    <property type="nucleotide sequence ID" value="NZ_AP026819.1"/>
</dbReference>
<protein>
    <recommendedName>
        <fullName evidence="3">Phage protein</fullName>
    </recommendedName>
</protein>
<keyword evidence="1" id="KW-0614">Plasmid</keyword>
<organism evidence="1 2">
    <name type="scientific">Clostridium tetani</name>
    <dbReference type="NCBI Taxonomy" id="1513"/>
    <lineage>
        <taxon>Bacteria</taxon>
        <taxon>Bacillati</taxon>
        <taxon>Bacillota</taxon>
        <taxon>Clostridia</taxon>
        <taxon>Eubacteriales</taxon>
        <taxon>Clostridiaceae</taxon>
        <taxon>Clostridium</taxon>
    </lineage>
</organism>
<dbReference type="AlphaFoldDB" id="A0ABC8EFU4"/>
<gene>
    <name evidence="1" type="ORF">K234311028_p10180</name>
</gene>